<accession>A0ACC0C1J5</accession>
<dbReference type="EMBL" id="CM044702">
    <property type="protein sequence ID" value="KAI5678832.1"/>
    <property type="molecule type" value="Genomic_DNA"/>
</dbReference>
<reference evidence="2" key="1">
    <citation type="journal article" date="2023" name="Nat. Plants">
        <title>Single-cell RNA sequencing provides a high-resolution roadmap for understanding the multicellular compartmentation of specialized metabolism.</title>
        <authorList>
            <person name="Sun S."/>
            <person name="Shen X."/>
            <person name="Li Y."/>
            <person name="Li Y."/>
            <person name="Wang S."/>
            <person name="Li R."/>
            <person name="Zhang H."/>
            <person name="Shen G."/>
            <person name="Guo B."/>
            <person name="Wei J."/>
            <person name="Xu J."/>
            <person name="St-Pierre B."/>
            <person name="Chen S."/>
            <person name="Sun C."/>
        </authorList>
    </citation>
    <scope>NUCLEOTIDE SEQUENCE [LARGE SCALE GENOMIC DNA]</scope>
</reference>
<dbReference type="Proteomes" id="UP001060085">
    <property type="component" value="Linkage Group LG02"/>
</dbReference>
<sequence>MEEKSKQEIYQSKFARDIHNFHHGGGNGFNAYGGNNHGNGDFISTRHNGVINFSSYAKSFEHTSYYNYGRKSEHLESSKEKESELEKSERIKENERFIEKQESEKEEKREKEIVVPEKSEEVNFFVNGTTLSLLVNSYVCRILKIQIRMKMESLPTSPSKP</sequence>
<comment type="caution">
    <text evidence="1">The sequence shown here is derived from an EMBL/GenBank/DDBJ whole genome shotgun (WGS) entry which is preliminary data.</text>
</comment>
<keyword evidence="2" id="KW-1185">Reference proteome</keyword>
<name>A0ACC0C1J5_CATRO</name>
<protein>
    <submittedName>
        <fullName evidence="1">Uncharacterized protein</fullName>
    </submittedName>
</protein>
<evidence type="ECO:0000313" key="1">
    <source>
        <dbReference type="EMBL" id="KAI5678832.1"/>
    </source>
</evidence>
<evidence type="ECO:0000313" key="2">
    <source>
        <dbReference type="Proteomes" id="UP001060085"/>
    </source>
</evidence>
<gene>
    <name evidence="1" type="ORF">M9H77_09782</name>
</gene>
<proteinExistence type="predicted"/>
<organism evidence="1 2">
    <name type="scientific">Catharanthus roseus</name>
    <name type="common">Madagascar periwinkle</name>
    <name type="synonym">Vinca rosea</name>
    <dbReference type="NCBI Taxonomy" id="4058"/>
    <lineage>
        <taxon>Eukaryota</taxon>
        <taxon>Viridiplantae</taxon>
        <taxon>Streptophyta</taxon>
        <taxon>Embryophyta</taxon>
        <taxon>Tracheophyta</taxon>
        <taxon>Spermatophyta</taxon>
        <taxon>Magnoliopsida</taxon>
        <taxon>eudicotyledons</taxon>
        <taxon>Gunneridae</taxon>
        <taxon>Pentapetalae</taxon>
        <taxon>asterids</taxon>
        <taxon>lamiids</taxon>
        <taxon>Gentianales</taxon>
        <taxon>Apocynaceae</taxon>
        <taxon>Rauvolfioideae</taxon>
        <taxon>Vinceae</taxon>
        <taxon>Catharanthinae</taxon>
        <taxon>Catharanthus</taxon>
    </lineage>
</organism>